<evidence type="ECO:0000256" key="3">
    <source>
        <dbReference type="ARBA" id="ARBA00022475"/>
    </source>
</evidence>
<reference evidence="13" key="2">
    <citation type="submission" date="2025-08" db="UniProtKB">
        <authorList>
            <consortium name="RefSeq"/>
        </authorList>
    </citation>
    <scope>IDENTIFICATION</scope>
    <source>
        <tissue evidence="13">Leaf</tissue>
    </source>
</reference>
<dbReference type="PANTHER" id="PTHR33044">
    <property type="entry name" value="BIFUNCTIONAL INHIBITOR/LIPID-TRANSFER PROTEIN/SEED STORAGE 2S ALBUMIN SUPERFAMILY PROTEIN-RELATED"/>
    <property type="match status" value="1"/>
</dbReference>
<name>A0A1U7WV62_NICSY</name>
<feature type="compositionally biased region" description="Polar residues" evidence="9">
    <location>
        <begin position="223"/>
        <end position="238"/>
    </location>
</feature>
<protein>
    <submittedName>
        <fullName evidence="13">Classical arabinogalactan protein 9-like</fullName>
    </submittedName>
</protein>
<dbReference type="AlphaFoldDB" id="A0A1U7WV62"/>
<dbReference type="CDD" id="cd00010">
    <property type="entry name" value="AAI_LTSS"/>
    <property type="match status" value="1"/>
</dbReference>
<keyword evidence="10" id="KW-1133">Transmembrane helix</keyword>
<keyword evidence="12" id="KW-1185">Reference proteome</keyword>
<evidence type="ECO:0000256" key="2">
    <source>
        <dbReference type="ARBA" id="ARBA00009748"/>
    </source>
</evidence>
<dbReference type="eggNOG" id="ENOG502RZXE">
    <property type="taxonomic scope" value="Eukaryota"/>
</dbReference>
<accession>A0A1U7WV62</accession>
<dbReference type="Proteomes" id="UP000189701">
    <property type="component" value="Unplaced"/>
</dbReference>
<feature type="domain" description="Bifunctional inhibitor/plant lipid transfer protein/seed storage helical" evidence="11">
    <location>
        <begin position="58"/>
        <end position="136"/>
    </location>
</feature>
<evidence type="ECO:0000256" key="4">
    <source>
        <dbReference type="ARBA" id="ARBA00022622"/>
    </source>
</evidence>
<comment type="similarity">
    <text evidence="2">Belongs to the plant LTP family.</text>
</comment>
<dbReference type="GO" id="GO:0098552">
    <property type="term" value="C:side of membrane"/>
    <property type="evidence" value="ECO:0007669"/>
    <property type="project" value="UniProtKB-KW"/>
</dbReference>
<keyword evidence="5" id="KW-0732">Signal</keyword>
<feature type="transmembrane region" description="Helical" evidence="10">
    <location>
        <begin position="21"/>
        <end position="47"/>
    </location>
</feature>
<proteinExistence type="inferred from homology"/>
<feature type="compositionally biased region" description="Basic residues" evidence="9">
    <location>
        <begin position="163"/>
        <end position="177"/>
    </location>
</feature>
<evidence type="ECO:0000256" key="10">
    <source>
        <dbReference type="SAM" id="Phobius"/>
    </source>
</evidence>
<dbReference type="InterPro" id="IPR016140">
    <property type="entry name" value="Bifunc_inhib/LTP/seed_store"/>
</dbReference>
<evidence type="ECO:0000256" key="6">
    <source>
        <dbReference type="ARBA" id="ARBA00023157"/>
    </source>
</evidence>
<dbReference type="InterPro" id="IPR036312">
    <property type="entry name" value="Bifun_inhib/LTP/seed_sf"/>
</dbReference>
<dbReference type="SUPFAM" id="SSF47699">
    <property type="entry name" value="Bifunctional inhibitor/lipid-transfer protein/seed storage 2S albumin"/>
    <property type="match status" value="1"/>
</dbReference>
<evidence type="ECO:0000256" key="8">
    <source>
        <dbReference type="ARBA" id="ARBA00023288"/>
    </source>
</evidence>
<organism evidence="12 13">
    <name type="scientific">Nicotiana sylvestris</name>
    <name type="common">Wood tobacco</name>
    <name type="synonym">South American tobacco</name>
    <dbReference type="NCBI Taxonomy" id="4096"/>
    <lineage>
        <taxon>Eukaryota</taxon>
        <taxon>Viridiplantae</taxon>
        <taxon>Streptophyta</taxon>
        <taxon>Embryophyta</taxon>
        <taxon>Tracheophyta</taxon>
        <taxon>Spermatophyta</taxon>
        <taxon>Magnoliopsida</taxon>
        <taxon>eudicotyledons</taxon>
        <taxon>Gunneridae</taxon>
        <taxon>Pentapetalae</taxon>
        <taxon>asterids</taxon>
        <taxon>lamiids</taxon>
        <taxon>Solanales</taxon>
        <taxon>Solanaceae</taxon>
        <taxon>Nicotianoideae</taxon>
        <taxon>Nicotianeae</taxon>
        <taxon>Nicotiana</taxon>
    </lineage>
</organism>
<evidence type="ECO:0000313" key="13">
    <source>
        <dbReference type="RefSeq" id="XP_009783797.1"/>
    </source>
</evidence>
<keyword evidence="8" id="KW-0449">Lipoprotein</keyword>
<dbReference type="OrthoDB" id="1914452at2759"/>
<evidence type="ECO:0000256" key="7">
    <source>
        <dbReference type="ARBA" id="ARBA00023180"/>
    </source>
</evidence>
<evidence type="ECO:0000313" key="12">
    <source>
        <dbReference type="Proteomes" id="UP000189701"/>
    </source>
</evidence>
<keyword evidence="6" id="KW-1015">Disulfide bond</keyword>
<dbReference type="Pfam" id="PF14368">
    <property type="entry name" value="LTP_2"/>
    <property type="match status" value="1"/>
</dbReference>
<dbReference type="GO" id="GO:0005886">
    <property type="term" value="C:plasma membrane"/>
    <property type="evidence" value="ECO:0007669"/>
    <property type="project" value="UniProtKB-SubCell"/>
</dbReference>
<gene>
    <name evidence="13" type="primary">LOC104232319</name>
</gene>
<evidence type="ECO:0000256" key="5">
    <source>
        <dbReference type="ARBA" id="ARBA00022729"/>
    </source>
</evidence>
<evidence type="ECO:0000256" key="9">
    <source>
        <dbReference type="SAM" id="MobiDB-lite"/>
    </source>
</evidence>
<dbReference type="Gene3D" id="1.10.110.10">
    <property type="entry name" value="Plant lipid-transfer and hydrophobic proteins"/>
    <property type="match status" value="1"/>
</dbReference>
<reference evidence="12" key="1">
    <citation type="journal article" date="2013" name="Genome Biol.">
        <title>Reference genomes and transcriptomes of Nicotiana sylvestris and Nicotiana tomentosiformis.</title>
        <authorList>
            <person name="Sierro N."/>
            <person name="Battey J.N."/>
            <person name="Ouadi S."/>
            <person name="Bovet L."/>
            <person name="Goepfert S."/>
            <person name="Bakaher N."/>
            <person name="Peitsch M.C."/>
            <person name="Ivanov N.V."/>
        </authorList>
    </citation>
    <scope>NUCLEOTIDE SEQUENCE [LARGE SCALE GENOMIC DNA]</scope>
</reference>
<keyword evidence="10" id="KW-0812">Transmembrane</keyword>
<keyword evidence="3" id="KW-1003">Cell membrane</keyword>
<dbReference type="RefSeq" id="XP_009783797.1">
    <property type="nucleotide sequence ID" value="XM_009785495.1"/>
</dbReference>
<feature type="region of interest" description="Disordered" evidence="9">
    <location>
        <begin position="147"/>
        <end position="241"/>
    </location>
</feature>
<keyword evidence="4" id="KW-0336">GPI-anchor</keyword>
<keyword evidence="10" id="KW-0472">Membrane</keyword>
<evidence type="ECO:0000256" key="1">
    <source>
        <dbReference type="ARBA" id="ARBA00004609"/>
    </source>
</evidence>
<dbReference type="KEGG" id="nsy:104232319"/>
<feature type="compositionally biased region" description="Pro residues" evidence="9">
    <location>
        <begin position="147"/>
        <end position="162"/>
    </location>
</feature>
<dbReference type="STRING" id="4096.A0A1U7WV62"/>
<comment type="subcellular location">
    <subcellularLocation>
        <location evidence="1">Cell membrane</location>
        <topology evidence="1">Lipid-anchor</topology>
        <topology evidence="1">GPI-anchor</topology>
    </subcellularLocation>
</comment>
<evidence type="ECO:0000259" key="11">
    <source>
        <dbReference type="SMART" id="SM00499"/>
    </source>
</evidence>
<sequence>MHIHIWKLTYSYHKINLDLSNLILMEILNVSVSAHVVLLTLLIFSAFKVLNGQINTACTSSIFRTFTPCFNYLTGSSGNGSSPTEDCCNSLKSSMSDSIDCVCLIVTGNVPVSIPFIRTLALSLPQACNNGVPVQCSASGVPLPPPGPALFAPPPAPAPPPPPHHRHAPAHPPRHQHAAAFPPALAPRSPRVAKASAAPTEVDPPVAAPTIEGPEATADVEKPTTSPPKSSLVPNTTPAGIRPVLQNPNTSTSAAIPSNYISSSLQSLSVMVIAAVILFIDKSIY</sequence>
<dbReference type="GeneID" id="104232319"/>
<dbReference type="SMART" id="SM00499">
    <property type="entry name" value="AAI"/>
    <property type="match status" value="1"/>
</dbReference>
<keyword evidence="7" id="KW-0325">Glycoprotein</keyword>
<dbReference type="InterPro" id="IPR043325">
    <property type="entry name" value="LTSS"/>
</dbReference>